<evidence type="ECO:0000256" key="7">
    <source>
        <dbReference type="ARBA" id="ARBA00034307"/>
    </source>
</evidence>
<dbReference type="Gene3D" id="1.10.540.10">
    <property type="entry name" value="Acyl-CoA dehydrogenase/oxidase, N-terminal domain"/>
    <property type="match status" value="1"/>
</dbReference>
<evidence type="ECO:0000256" key="11">
    <source>
        <dbReference type="ARBA" id="ARBA00047859"/>
    </source>
</evidence>
<feature type="domain" description="Acyl-CoA oxidase/dehydrogenase middle" evidence="14">
    <location>
        <begin position="123"/>
        <end position="206"/>
    </location>
</feature>
<dbReference type="Pfam" id="PF02771">
    <property type="entry name" value="Acyl-CoA_dh_N"/>
    <property type="match status" value="1"/>
</dbReference>
<comment type="subcellular location">
    <subcellularLocation>
        <location evidence="1">Cytoplasm</location>
    </subcellularLocation>
</comment>
<evidence type="ECO:0000256" key="12">
    <source>
        <dbReference type="ARBA" id="ARBA00048445"/>
    </source>
</evidence>
<dbReference type="PANTHER" id="PTHR43884:SF12">
    <property type="entry name" value="ISOVALERYL-COA DEHYDROGENASE, MITOCHONDRIAL-RELATED"/>
    <property type="match status" value="1"/>
</dbReference>
<evidence type="ECO:0000313" key="17">
    <source>
        <dbReference type="EMBL" id="MBD1597746.1"/>
    </source>
</evidence>
<evidence type="ECO:0000256" key="9">
    <source>
        <dbReference type="ARBA" id="ARBA00034328"/>
    </source>
</evidence>
<dbReference type="PIRSF" id="PIRSF016578">
    <property type="entry name" value="HsaA"/>
    <property type="match status" value="1"/>
</dbReference>
<evidence type="ECO:0000313" key="18">
    <source>
        <dbReference type="Proteomes" id="UP000805841"/>
    </source>
</evidence>
<dbReference type="PANTHER" id="PTHR43884">
    <property type="entry name" value="ACYL-COA DEHYDROGENASE"/>
    <property type="match status" value="1"/>
</dbReference>
<keyword evidence="18" id="KW-1185">Reference proteome</keyword>
<comment type="pathway">
    <text evidence="7">Sulfur metabolism; dibenzothiophene degradation.</text>
</comment>
<dbReference type="SUPFAM" id="SSF47203">
    <property type="entry name" value="Acyl-CoA dehydrogenase C-terminal domain-like"/>
    <property type="match status" value="1"/>
</dbReference>
<feature type="domain" description="Acyl-CoA dehydrogenase/oxidase N-terminal" evidence="15">
    <location>
        <begin position="18"/>
        <end position="112"/>
    </location>
</feature>
<keyword evidence="3" id="KW-0288">FMN</keyword>
<evidence type="ECO:0000256" key="4">
    <source>
        <dbReference type="ARBA" id="ARBA00022741"/>
    </source>
</evidence>
<evidence type="ECO:0000256" key="2">
    <source>
        <dbReference type="ARBA" id="ARBA00022630"/>
    </source>
</evidence>
<dbReference type="InterPro" id="IPR037069">
    <property type="entry name" value="AcylCoA_DH/ox_N_sf"/>
</dbReference>
<evidence type="ECO:0000256" key="5">
    <source>
        <dbReference type="ARBA" id="ARBA00023002"/>
    </source>
</evidence>
<comment type="catalytic activity">
    <reaction evidence="12">
        <text>dibenzothiophene 5-oxide + FMNH2 + O2 = dibenzothiophene 5,5-dioxide + FMN + H2O + H(+)</text>
        <dbReference type="Rhea" id="RHEA:49080"/>
        <dbReference type="ChEBI" id="CHEBI:15377"/>
        <dbReference type="ChEBI" id="CHEBI:15378"/>
        <dbReference type="ChEBI" id="CHEBI:15379"/>
        <dbReference type="ChEBI" id="CHEBI:23683"/>
        <dbReference type="ChEBI" id="CHEBI:57618"/>
        <dbReference type="ChEBI" id="CHEBI:58210"/>
        <dbReference type="ChEBI" id="CHEBI:90356"/>
    </reaction>
</comment>
<evidence type="ECO:0000256" key="8">
    <source>
        <dbReference type="ARBA" id="ARBA00034317"/>
    </source>
</evidence>
<keyword evidence="4" id="KW-0547">Nucleotide-binding</keyword>
<evidence type="ECO:0000256" key="1">
    <source>
        <dbReference type="ARBA" id="ARBA00004496"/>
    </source>
</evidence>
<comment type="catalytic activity">
    <reaction evidence="11">
        <text>dibenzothiophene + FMNH2 + O2 = dibenzothiophene 5-oxide + FMN + H2O + H(+)</text>
        <dbReference type="Rhea" id="RHEA:49076"/>
        <dbReference type="ChEBI" id="CHEBI:15377"/>
        <dbReference type="ChEBI" id="CHEBI:15378"/>
        <dbReference type="ChEBI" id="CHEBI:15379"/>
        <dbReference type="ChEBI" id="CHEBI:23681"/>
        <dbReference type="ChEBI" id="CHEBI:23683"/>
        <dbReference type="ChEBI" id="CHEBI:57618"/>
        <dbReference type="ChEBI" id="CHEBI:58210"/>
    </reaction>
</comment>
<dbReference type="EMBL" id="JAAOCA010000003">
    <property type="protein sequence ID" value="MBD1597746.1"/>
    <property type="molecule type" value="Genomic_DNA"/>
</dbReference>
<organism evidence="17 18">
    <name type="scientific">Pseudomonas typographi</name>
    <dbReference type="NCBI Taxonomy" id="2715964"/>
    <lineage>
        <taxon>Bacteria</taxon>
        <taxon>Pseudomonadati</taxon>
        <taxon>Pseudomonadota</taxon>
        <taxon>Gammaproteobacteria</taxon>
        <taxon>Pseudomonadales</taxon>
        <taxon>Pseudomonadaceae</taxon>
        <taxon>Pseudomonas</taxon>
    </lineage>
</organism>
<dbReference type="EC" id="1.14.14.21" evidence="9"/>
<dbReference type="Pfam" id="PF08028">
    <property type="entry name" value="Acyl-CoA_dh_2"/>
    <property type="match status" value="1"/>
</dbReference>
<comment type="catalytic activity">
    <reaction evidence="13">
        <text>dibenzothiophene + 2 FMNH2 + 2 O2 = dibenzothiophene 5,5-dioxide + 2 FMN + 2 H2O + 2 H(+)</text>
        <dbReference type="Rhea" id="RHEA:49072"/>
        <dbReference type="ChEBI" id="CHEBI:15377"/>
        <dbReference type="ChEBI" id="CHEBI:15378"/>
        <dbReference type="ChEBI" id="CHEBI:15379"/>
        <dbReference type="ChEBI" id="CHEBI:23681"/>
        <dbReference type="ChEBI" id="CHEBI:57618"/>
        <dbReference type="ChEBI" id="CHEBI:58210"/>
        <dbReference type="ChEBI" id="CHEBI:90356"/>
        <dbReference type="EC" id="1.14.14.21"/>
    </reaction>
</comment>
<dbReference type="Pfam" id="PF02770">
    <property type="entry name" value="Acyl-CoA_dh_M"/>
    <property type="match status" value="1"/>
</dbReference>
<keyword evidence="5" id="KW-0560">Oxidoreductase</keyword>
<evidence type="ECO:0000256" key="13">
    <source>
        <dbReference type="ARBA" id="ARBA00049456"/>
    </source>
</evidence>
<evidence type="ECO:0000259" key="14">
    <source>
        <dbReference type="Pfam" id="PF02770"/>
    </source>
</evidence>
<feature type="domain" description="Acyl-CoA dehydrogenase C-terminal" evidence="16">
    <location>
        <begin position="232"/>
        <end position="367"/>
    </location>
</feature>
<comment type="similarity">
    <text evidence="8">Belongs to the DszC flavin monooxygenase family.</text>
</comment>
<dbReference type="Gene3D" id="1.20.140.10">
    <property type="entry name" value="Butyryl-CoA Dehydrogenase, subunit A, domain 3"/>
    <property type="match status" value="1"/>
</dbReference>
<gene>
    <name evidence="17" type="ORF">HAQ05_03325</name>
</gene>
<dbReference type="Proteomes" id="UP000805841">
    <property type="component" value="Unassembled WGS sequence"/>
</dbReference>
<evidence type="ECO:0000256" key="6">
    <source>
        <dbReference type="ARBA" id="ARBA00023033"/>
    </source>
</evidence>
<accession>A0ABR7YX28</accession>
<proteinExistence type="inferred from homology"/>
<dbReference type="InterPro" id="IPR013786">
    <property type="entry name" value="AcylCoA_DH/ox_N"/>
</dbReference>
<dbReference type="Gene3D" id="2.40.110.10">
    <property type="entry name" value="Butyryl-CoA Dehydrogenase, subunit A, domain 2"/>
    <property type="match status" value="1"/>
</dbReference>
<dbReference type="SUPFAM" id="SSF56645">
    <property type="entry name" value="Acyl-CoA dehydrogenase NM domain-like"/>
    <property type="match status" value="1"/>
</dbReference>
<comment type="caution">
    <text evidence="17">The sequence shown here is derived from an EMBL/GenBank/DDBJ whole genome shotgun (WGS) entry which is preliminary data.</text>
</comment>
<dbReference type="InterPro" id="IPR046373">
    <property type="entry name" value="Acyl-CoA_Oxase/DH_mid-dom_sf"/>
</dbReference>
<reference evidence="17 18" key="1">
    <citation type="journal article" date="2020" name="Insects">
        <title>Bacteria Belonging to Pseudomonas typographi sp. nov. from the Bark Beetle Ips typographus Have Genomic Potential to Aid in the Host Ecology.</title>
        <authorList>
            <person name="Peral-Aranega E."/>
            <person name="Saati-Santamaria Z."/>
            <person name="Kolarik M."/>
            <person name="Rivas R."/>
            <person name="Garcia-Fraile P."/>
        </authorList>
    </citation>
    <scope>NUCLEOTIDE SEQUENCE [LARGE SCALE GENOMIC DNA]</scope>
    <source>
        <strain evidence="17 18">CA3A</strain>
    </source>
</reference>
<sequence length="405" mass="43313">MSMAHADAFIGELKALCATIAKGAAERDQQRQYPLQAIAALRALGFWRLNVPVEYGGLGFDQQVLVQALALLAAADGSLGQIPQNHFNAVERLRLAGTPAQREHYLGRVGAGDFFGNATAEPGESHPGQAQTALRREGEQWRLDGHKVYATGALLANHISVQALDAAGQVVSVIVDRQHPGVEVIDDWDGLGQRTTASGSARFTAVPVQPLAIVRLPGDPQVAYRIAAQSQLLHAAIDVGLAEAALEQAIALARQVHGGRGSGAAAFADDALGVSLLGELALETRAARRLTEAAGRLLALLSPASDLREVLEAYYEVAQAKILSTRAVLSVTSKLYDIGGTRAARQGNGLDRYWRDARTHTLHDAVRWKPHALGRWLLQEAVADPWSVAHPYRPLAELQAKEPTA</sequence>
<evidence type="ECO:0000259" key="15">
    <source>
        <dbReference type="Pfam" id="PF02771"/>
    </source>
</evidence>
<keyword evidence="2" id="KW-0285">Flavoprotein</keyword>
<evidence type="ECO:0000256" key="10">
    <source>
        <dbReference type="ARBA" id="ARBA00034345"/>
    </source>
</evidence>
<dbReference type="InterPro" id="IPR036250">
    <property type="entry name" value="AcylCo_DH-like_C"/>
</dbReference>
<evidence type="ECO:0000256" key="3">
    <source>
        <dbReference type="ARBA" id="ARBA00022643"/>
    </source>
</evidence>
<name>A0ABR7YX28_9PSED</name>
<protein>
    <recommendedName>
        <fullName evidence="10">Dibenzothiophene monooxygenase</fullName>
        <ecNumber evidence="9">1.14.14.21</ecNumber>
    </recommendedName>
</protein>
<keyword evidence="6" id="KW-0503">Monooxygenase</keyword>
<dbReference type="InterPro" id="IPR006091">
    <property type="entry name" value="Acyl-CoA_Oxase/DH_mid-dom"/>
</dbReference>
<dbReference type="InterPro" id="IPR009100">
    <property type="entry name" value="AcylCoA_DH/oxidase_NM_dom_sf"/>
</dbReference>
<evidence type="ECO:0000259" key="16">
    <source>
        <dbReference type="Pfam" id="PF08028"/>
    </source>
</evidence>
<dbReference type="InterPro" id="IPR013107">
    <property type="entry name" value="Acyl-CoA_DH_C"/>
</dbReference>